<evidence type="ECO:0000313" key="2">
    <source>
        <dbReference type="Proteomes" id="UP000593892"/>
    </source>
</evidence>
<gene>
    <name evidence="1" type="primary">thiS</name>
    <name evidence="1" type="ORF">IRI77_20745</name>
</gene>
<dbReference type="InterPro" id="IPR016155">
    <property type="entry name" value="Mopterin_synth/thiamin_S_b"/>
</dbReference>
<reference evidence="1 2" key="1">
    <citation type="submission" date="2020-10" db="EMBL/GenBank/DDBJ databases">
        <title>Complete genome sequence of Paludibaculum fermentans P105T, a facultatively anaerobic acidobacterium capable of dissimilatory Fe(III) reduction.</title>
        <authorList>
            <person name="Dedysh S.N."/>
            <person name="Beletsky A.V."/>
            <person name="Kulichevskaya I.S."/>
            <person name="Mardanov A.V."/>
            <person name="Ravin N.V."/>
        </authorList>
    </citation>
    <scope>NUCLEOTIDE SEQUENCE [LARGE SCALE GENOMIC DNA]</scope>
    <source>
        <strain evidence="1 2">P105</strain>
    </source>
</reference>
<proteinExistence type="predicted"/>
<dbReference type="NCBIfam" id="TIGR01683">
    <property type="entry name" value="thiS"/>
    <property type="match status" value="1"/>
</dbReference>
<dbReference type="EMBL" id="CP063849">
    <property type="protein sequence ID" value="QOY92083.1"/>
    <property type="molecule type" value="Genomic_DNA"/>
</dbReference>
<evidence type="ECO:0000313" key="1">
    <source>
        <dbReference type="EMBL" id="QOY92083.1"/>
    </source>
</evidence>
<dbReference type="KEGG" id="pfer:IRI77_20745"/>
<sequence>MPIKVNGEDRIVPAGLNIRQLLAHLGLDSGRVAVELNREIVRKPDWESTAVESGASLEIVTFVGGGSR</sequence>
<dbReference type="Proteomes" id="UP000593892">
    <property type="component" value="Chromosome"/>
</dbReference>
<dbReference type="InterPro" id="IPR010035">
    <property type="entry name" value="Thi_S"/>
</dbReference>
<dbReference type="CDD" id="cd00565">
    <property type="entry name" value="Ubl_ThiS"/>
    <property type="match status" value="1"/>
</dbReference>
<dbReference type="SUPFAM" id="SSF54285">
    <property type="entry name" value="MoaD/ThiS"/>
    <property type="match status" value="1"/>
</dbReference>
<dbReference type="Pfam" id="PF02597">
    <property type="entry name" value="ThiS"/>
    <property type="match status" value="1"/>
</dbReference>
<dbReference type="InterPro" id="IPR012675">
    <property type="entry name" value="Beta-grasp_dom_sf"/>
</dbReference>
<organism evidence="1 2">
    <name type="scientific">Paludibaculum fermentans</name>
    <dbReference type="NCBI Taxonomy" id="1473598"/>
    <lineage>
        <taxon>Bacteria</taxon>
        <taxon>Pseudomonadati</taxon>
        <taxon>Acidobacteriota</taxon>
        <taxon>Terriglobia</taxon>
        <taxon>Bryobacterales</taxon>
        <taxon>Bryobacteraceae</taxon>
        <taxon>Paludibaculum</taxon>
    </lineage>
</organism>
<dbReference type="Gene3D" id="3.10.20.30">
    <property type="match status" value="1"/>
</dbReference>
<dbReference type="PANTHER" id="PTHR34472">
    <property type="entry name" value="SULFUR CARRIER PROTEIN THIS"/>
    <property type="match status" value="1"/>
</dbReference>
<dbReference type="PANTHER" id="PTHR34472:SF1">
    <property type="entry name" value="SULFUR CARRIER PROTEIN THIS"/>
    <property type="match status" value="1"/>
</dbReference>
<protein>
    <submittedName>
        <fullName evidence="1">Sulfur carrier protein ThiS</fullName>
    </submittedName>
</protein>
<dbReference type="AlphaFoldDB" id="A0A7S7NYE4"/>
<dbReference type="InterPro" id="IPR003749">
    <property type="entry name" value="ThiS/MoaD-like"/>
</dbReference>
<keyword evidence="2" id="KW-1185">Reference proteome</keyword>
<name>A0A7S7NYE4_PALFE</name>
<accession>A0A7S7NYE4</accession>